<dbReference type="Proteomes" id="UP000286681">
    <property type="component" value="Unassembled WGS sequence"/>
</dbReference>
<dbReference type="RefSeq" id="WP_075151218.1">
    <property type="nucleotide sequence ID" value="NZ_CP018820.1"/>
</dbReference>
<dbReference type="GO" id="GO:0016747">
    <property type="term" value="F:acyltransferase activity, transferring groups other than amino-acyl groups"/>
    <property type="evidence" value="ECO:0007669"/>
    <property type="project" value="InterPro"/>
</dbReference>
<gene>
    <name evidence="4" type="ORF">BRX40_07835</name>
    <name evidence="5" type="ORF">CA257_15035</name>
</gene>
<reference evidence="4" key="1">
    <citation type="submission" date="2016-12" db="EMBL/GenBank/DDBJ databases">
        <title>Whole genome sequencing of Sphingomonas koreensis.</title>
        <authorList>
            <person name="Conlan S."/>
            <person name="Thomas P.J."/>
            <person name="Mullikin J."/>
            <person name="Palmore T.N."/>
            <person name="Frank K.M."/>
            <person name="Segre J.A."/>
        </authorList>
    </citation>
    <scope>NUCLEOTIDE SEQUENCE</scope>
    <source>
        <strain evidence="4">ABOJV</strain>
    </source>
</reference>
<reference evidence="6" key="2">
    <citation type="submission" date="2016-12" db="EMBL/GenBank/DDBJ databases">
        <title>Whole genome sequencing of Sphingomonas sp. ABOJV.</title>
        <authorList>
            <person name="Conlan S."/>
            <person name="Thomas P.J."/>
            <person name="Mullikin J."/>
            <person name="Palmore T.N."/>
            <person name="Frank K.M."/>
            <person name="Segre J.A."/>
        </authorList>
    </citation>
    <scope>NUCLEOTIDE SEQUENCE [LARGE SCALE GENOMIC DNA]</scope>
    <source>
        <strain evidence="6">ABOJV</strain>
    </source>
</reference>
<evidence type="ECO:0000313" key="7">
    <source>
        <dbReference type="Proteomes" id="UP000286681"/>
    </source>
</evidence>
<evidence type="ECO:0000313" key="6">
    <source>
        <dbReference type="Proteomes" id="UP000185161"/>
    </source>
</evidence>
<dbReference type="Gene3D" id="3.40.630.30">
    <property type="match status" value="1"/>
</dbReference>
<dbReference type="PROSITE" id="PS51186">
    <property type="entry name" value="GNAT"/>
    <property type="match status" value="1"/>
</dbReference>
<reference evidence="5 7" key="3">
    <citation type="submission" date="2018-07" db="EMBL/GenBank/DDBJ databases">
        <title>Genomic and Epidemiologic Investigation of an Indolent Hospital Outbreak.</title>
        <authorList>
            <person name="Johnson R.C."/>
            <person name="Deming C."/>
            <person name="Conlan S."/>
            <person name="Zellmer C.J."/>
            <person name="Michelin A.V."/>
            <person name="Lee-Lin S."/>
            <person name="Thomas P.J."/>
            <person name="Park M."/>
            <person name="Weingarten R.A."/>
            <person name="Less J."/>
            <person name="Dekker J.P."/>
            <person name="Frank K.M."/>
            <person name="Musser K.A."/>
            <person name="Mcquiston J.R."/>
            <person name="Henderson D.K."/>
            <person name="Lau A.F."/>
            <person name="Palmore T.N."/>
            <person name="Segre J.A."/>
        </authorList>
    </citation>
    <scope>NUCLEOTIDE SEQUENCE [LARGE SCALE GENOMIC DNA]</scope>
    <source>
        <strain evidence="5 7">SK-NIH.Env10_0317</strain>
    </source>
</reference>
<protein>
    <submittedName>
        <fullName evidence="5">N-acetyltransferase</fullName>
    </submittedName>
</protein>
<evidence type="ECO:0000256" key="2">
    <source>
        <dbReference type="ARBA" id="ARBA00023315"/>
    </source>
</evidence>
<sequence length="171" mass="19061">MTTITYDTPTLADADALDAMAQESWRRTFAHGYTPADLHAYLAEAYGPTGKLRAHLADPAVTWRVARAEGRIVGYAKLVPPWLKEAGPDEAQLGQLYIDYDWHGRGIAQALMDWSIATARAGGARAMLLTVFEENTRAIRFYAKYGFVHIGDYPFPVGDKIDRDLIMKLDL</sequence>
<dbReference type="InterPro" id="IPR016181">
    <property type="entry name" value="Acyl_CoA_acyltransferase"/>
</dbReference>
<dbReference type="CDD" id="cd04301">
    <property type="entry name" value="NAT_SF"/>
    <property type="match status" value="1"/>
</dbReference>
<dbReference type="PANTHER" id="PTHR43877">
    <property type="entry name" value="AMINOALKYLPHOSPHONATE N-ACETYLTRANSFERASE-RELATED-RELATED"/>
    <property type="match status" value="1"/>
</dbReference>
<evidence type="ECO:0000259" key="3">
    <source>
        <dbReference type="PROSITE" id="PS51186"/>
    </source>
</evidence>
<keyword evidence="6" id="KW-1185">Reference proteome</keyword>
<dbReference type="Pfam" id="PF00583">
    <property type="entry name" value="Acetyltransf_1"/>
    <property type="match status" value="1"/>
</dbReference>
<organism evidence="4 6">
    <name type="scientific">Sphingomonas koreensis</name>
    <dbReference type="NCBI Taxonomy" id="93064"/>
    <lineage>
        <taxon>Bacteria</taxon>
        <taxon>Pseudomonadati</taxon>
        <taxon>Pseudomonadota</taxon>
        <taxon>Alphaproteobacteria</taxon>
        <taxon>Sphingomonadales</taxon>
        <taxon>Sphingomonadaceae</taxon>
        <taxon>Sphingomonas</taxon>
    </lineage>
</organism>
<evidence type="ECO:0000256" key="1">
    <source>
        <dbReference type="ARBA" id="ARBA00022679"/>
    </source>
</evidence>
<dbReference type="AlphaFoldDB" id="A0A1L6J9Y4"/>
<dbReference type="Proteomes" id="UP000185161">
    <property type="component" value="Chromosome"/>
</dbReference>
<evidence type="ECO:0000313" key="5">
    <source>
        <dbReference type="EMBL" id="RSV01497.1"/>
    </source>
</evidence>
<dbReference type="SUPFAM" id="SSF55729">
    <property type="entry name" value="Acyl-CoA N-acyltransferases (Nat)"/>
    <property type="match status" value="1"/>
</dbReference>
<keyword evidence="1" id="KW-0808">Transferase</keyword>
<dbReference type="InterPro" id="IPR000182">
    <property type="entry name" value="GNAT_dom"/>
</dbReference>
<name>A0A1L6J9Y4_9SPHN</name>
<dbReference type="STRING" id="93064.BRX40_07835"/>
<feature type="domain" description="N-acetyltransferase" evidence="3">
    <location>
        <begin position="4"/>
        <end position="171"/>
    </location>
</feature>
<evidence type="ECO:0000313" key="4">
    <source>
        <dbReference type="EMBL" id="APR52350.1"/>
    </source>
</evidence>
<accession>A0A1L6J9Y4</accession>
<dbReference type="GeneID" id="44132464"/>
<keyword evidence="2" id="KW-0012">Acyltransferase</keyword>
<dbReference type="EMBL" id="CP018820">
    <property type="protein sequence ID" value="APR52350.1"/>
    <property type="molecule type" value="Genomic_DNA"/>
</dbReference>
<dbReference type="KEGG" id="skr:BRX40_07835"/>
<dbReference type="OrthoDB" id="143110at2"/>
<proteinExistence type="predicted"/>
<dbReference type="InterPro" id="IPR050832">
    <property type="entry name" value="Bact_Acetyltransf"/>
</dbReference>
<dbReference type="EMBL" id="QQWO01000012">
    <property type="protein sequence ID" value="RSV01497.1"/>
    <property type="molecule type" value="Genomic_DNA"/>
</dbReference>